<evidence type="ECO:0000313" key="2">
    <source>
        <dbReference type="EMBL" id="SCO61196.1"/>
    </source>
</evidence>
<evidence type="ECO:0000313" key="1">
    <source>
        <dbReference type="EMBL" id="CXI64757.1"/>
    </source>
</evidence>
<gene>
    <name evidence="1" type="ORF">PBK173_000289300</name>
    <name evidence="2" type="ORF">PBSP11RLL_000281200</name>
</gene>
<dbReference type="AlphaFoldDB" id="A0A113S232"/>
<dbReference type="Proteomes" id="UP000219974">
    <property type="component" value="Chromosome 11"/>
</dbReference>
<dbReference type="OMA" id="TAISWFL"/>
<name>A0A113S232_PLABE</name>
<evidence type="ECO:0000313" key="4">
    <source>
        <dbReference type="Proteomes" id="UP000219974"/>
    </source>
</evidence>
<dbReference type="Proteomes" id="UP000069549">
    <property type="component" value="Chromosome 11"/>
</dbReference>
<dbReference type="EMBL" id="LT160031">
    <property type="protein sequence ID" value="CXI64757.1"/>
    <property type="molecule type" value="Genomic_DNA"/>
</dbReference>
<protein>
    <submittedName>
        <fullName evidence="1">Uncharacterized protein</fullName>
    </submittedName>
</protein>
<sequence>MNEKCIETYIFKAKEMISLNLKKGRKAYEEICNMCIHMFYSKEECLNNSINLSWDKTVILAPALYIKRESSDGSKHEGIVINFPVTYILSKLLANLISLASYNKFDVEYISNTLQYLLTNELTNNLDDLPDNLGLFDAFIGLYMDALNDLFIQMSKNNTNKEILDNYIYFEGYLDQIKIINHRLLYLSKQQYWGKKQKRILPIFSKINLYRDMDNNIKKIYKFIYTNYSIVEGIRSIYNDEKKILYIKEEEDLRLYYIRNESLIKNHCSVYIVTAISWFLNQVNLNMYDNNKDILTTFRDKFSSENINKILKSIYTYKDFYEKNVINTCMESMESIIKIVDSTILAYTNNEVVLLKKNLTFSNLIRSMEIILLQSKINSINKEEDRLDDDVGSDIEIAHELRQHEHLICLMKYISKEMEFYILSLKPDYFKNFIKENYNNFKTNVNYTPNETELYFCTFPGKFFVHRLFINDILHLINMRIL</sequence>
<accession>A0A113S232</accession>
<organism evidence="1 3">
    <name type="scientific">Plasmodium berghei</name>
    <dbReference type="NCBI Taxonomy" id="5821"/>
    <lineage>
        <taxon>Eukaryota</taxon>
        <taxon>Sar</taxon>
        <taxon>Alveolata</taxon>
        <taxon>Apicomplexa</taxon>
        <taxon>Aconoidasida</taxon>
        <taxon>Haemosporida</taxon>
        <taxon>Plasmodiidae</taxon>
        <taxon>Plasmodium</taxon>
        <taxon>Plasmodium (Vinckeia)</taxon>
    </lineage>
</organism>
<dbReference type="VEuPathDB" id="PlasmoDB:PBANKA_1123700"/>
<proteinExistence type="predicted"/>
<dbReference type="EMBL" id="LT608275">
    <property type="protein sequence ID" value="SCO61196.1"/>
    <property type="molecule type" value="Genomic_DNA"/>
</dbReference>
<evidence type="ECO:0000313" key="3">
    <source>
        <dbReference type="Proteomes" id="UP000069549"/>
    </source>
</evidence>
<reference evidence="1 3" key="1">
    <citation type="submission" date="2016-02" db="EMBL/GenBank/DDBJ databases">
        <authorList>
            <consortium name="Pathogen Informatics"/>
        </authorList>
    </citation>
    <scope>NUCLEOTIDE SEQUENCE [LARGE SCALE GENOMIC DNA]</scope>
    <source>
        <strain evidence="1 3">K173</strain>
        <strain evidence="2 4">SP11 RLL</strain>
    </source>
</reference>